<evidence type="ECO:0000313" key="2">
    <source>
        <dbReference type="EMBL" id="CAI4002403.1"/>
    </source>
</evidence>
<dbReference type="AlphaFoldDB" id="A0A9P1D2C8"/>
<proteinExistence type="predicted"/>
<dbReference type="EMBL" id="CAMXCT020003099">
    <property type="protein sequence ID" value="CAL1155778.1"/>
    <property type="molecule type" value="Genomic_DNA"/>
</dbReference>
<reference evidence="2" key="1">
    <citation type="submission" date="2022-10" db="EMBL/GenBank/DDBJ databases">
        <authorList>
            <person name="Chen Y."/>
            <person name="Dougan E. K."/>
            <person name="Chan C."/>
            <person name="Rhodes N."/>
            <person name="Thang M."/>
        </authorList>
    </citation>
    <scope>NUCLEOTIDE SEQUENCE</scope>
</reference>
<organism evidence="2">
    <name type="scientific">Cladocopium goreaui</name>
    <dbReference type="NCBI Taxonomy" id="2562237"/>
    <lineage>
        <taxon>Eukaryota</taxon>
        <taxon>Sar</taxon>
        <taxon>Alveolata</taxon>
        <taxon>Dinophyceae</taxon>
        <taxon>Suessiales</taxon>
        <taxon>Symbiodiniaceae</taxon>
        <taxon>Cladocopium</taxon>
    </lineage>
</organism>
<dbReference type="Gene3D" id="1.10.10.10">
    <property type="entry name" value="Winged helix-like DNA-binding domain superfamily/Winged helix DNA-binding domain"/>
    <property type="match status" value="1"/>
</dbReference>
<reference evidence="3" key="2">
    <citation type="submission" date="2024-04" db="EMBL/GenBank/DDBJ databases">
        <authorList>
            <person name="Chen Y."/>
            <person name="Shah S."/>
            <person name="Dougan E. K."/>
            <person name="Thang M."/>
            <person name="Chan C."/>
        </authorList>
    </citation>
    <scope>NUCLEOTIDE SEQUENCE [LARGE SCALE GENOMIC DNA]</scope>
</reference>
<gene>
    <name evidence="2" type="ORF">C1SCF055_LOCUS28358</name>
</gene>
<evidence type="ECO:0000313" key="3">
    <source>
        <dbReference type="EMBL" id="CAL1155778.1"/>
    </source>
</evidence>
<dbReference type="InterPro" id="IPR036388">
    <property type="entry name" value="WH-like_DNA-bd_sf"/>
</dbReference>
<dbReference type="GO" id="GO:0016874">
    <property type="term" value="F:ligase activity"/>
    <property type="evidence" value="ECO:0007669"/>
    <property type="project" value="UniProtKB-KW"/>
</dbReference>
<sequence>MAARVTELLNGSAVALALGVASRTGLLRALSQEPSTVENIAKVSKLHPRYVEEILAVLVCGKVAILTEAAYNRLTKEHRDEFAAMSCAAPLVRGVMEKEADRAKLDVSDLGVLLEEEEAIRTHLRDSENVLFAGETKESVKVACTAHINVLLRVVLTKVVETEGMPQPPIHPLRDQLELLYHKCGRVSVDTDQIIRDSWYVRKFVGLVKMKTRKEKVSEEKDFQKLCLILNPELKDRGSVSRFDLRIRAPLLTNQYRQFTYDLMIIQWVFGRIDVVHLDMVFDQDLCDEINRNVELRLQRKKERQAHK</sequence>
<dbReference type="InterPro" id="IPR048711">
    <property type="entry name" value="WHD_Rv2258c"/>
</dbReference>
<evidence type="ECO:0000259" key="1">
    <source>
        <dbReference type="Pfam" id="PF21320"/>
    </source>
</evidence>
<keyword evidence="5" id="KW-1185">Reference proteome</keyword>
<dbReference type="Pfam" id="PF21320">
    <property type="entry name" value="WHD_Rv2258c"/>
    <property type="match status" value="1"/>
</dbReference>
<accession>A0A9P1D2C8</accession>
<dbReference type="Proteomes" id="UP001152797">
    <property type="component" value="Unassembled WGS sequence"/>
</dbReference>
<evidence type="ECO:0000313" key="4">
    <source>
        <dbReference type="EMBL" id="CAL4789715.1"/>
    </source>
</evidence>
<dbReference type="SUPFAM" id="SSF46785">
    <property type="entry name" value="Winged helix' DNA-binding domain"/>
    <property type="match status" value="1"/>
</dbReference>
<dbReference type="InterPro" id="IPR036390">
    <property type="entry name" value="WH_DNA-bd_sf"/>
</dbReference>
<name>A0A9P1D2C8_9DINO</name>
<dbReference type="EMBL" id="CAMXCT030003099">
    <property type="protein sequence ID" value="CAL4789715.1"/>
    <property type="molecule type" value="Genomic_DNA"/>
</dbReference>
<evidence type="ECO:0000313" key="5">
    <source>
        <dbReference type="Proteomes" id="UP001152797"/>
    </source>
</evidence>
<feature type="domain" description="S-adenosylmethionine-dependent methyltransferase Rv2258c-like winged HTH" evidence="1">
    <location>
        <begin position="13"/>
        <end position="67"/>
    </location>
</feature>
<dbReference type="EMBL" id="CAMXCT010003099">
    <property type="protein sequence ID" value="CAI4002403.1"/>
    <property type="molecule type" value="Genomic_DNA"/>
</dbReference>
<comment type="caution">
    <text evidence="2">The sequence shown here is derived from an EMBL/GenBank/DDBJ whole genome shotgun (WGS) entry which is preliminary data.</text>
</comment>
<keyword evidence="4" id="KW-0436">Ligase</keyword>
<protein>
    <submittedName>
        <fullName evidence="4">DNA ligase</fullName>
    </submittedName>
</protein>